<keyword evidence="4" id="KW-1185">Reference proteome</keyword>
<sequence>MSFNPYQSPDSSPVEAEHRPSRDGTRAVRIAIYSHLVIVALTGIAMTHDTRSVIWSERWEPFLELALLIGLIGLFICPVMLLVAVWRSSLSPFRRFAALAVGGGIVFAHFIALIPSVQ</sequence>
<feature type="transmembrane region" description="Helical" evidence="2">
    <location>
        <begin position="27"/>
        <end position="45"/>
    </location>
</feature>
<evidence type="ECO:0008006" key="5">
    <source>
        <dbReference type="Google" id="ProtNLM"/>
    </source>
</evidence>
<dbReference type="Proteomes" id="UP001500840">
    <property type="component" value="Unassembled WGS sequence"/>
</dbReference>
<organism evidence="3 4">
    <name type="scientific">Novipirellula rosea</name>
    <dbReference type="NCBI Taxonomy" id="1031540"/>
    <lineage>
        <taxon>Bacteria</taxon>
        <taxon>Pseudomonadati</taxon>
        <taxon>Planctomycetota</taxon>
        <taxon>Planctomycetia</taxon>
        <taxon>Pirellulales</taxon>
        <taxon>Pirellulaceae</taxon>
        <taxon>Novipirellula</taxon>
    </lineage>
</organism>
<evidence type="ECO:0000313" key="4">
    <source>
        <dbReference type="Proteomes" id="UP001500840"/>
    </source>
</evidence>
<gene>
    <name evidence="3" type="ORF">GCM10023156_11600</name>
</gene>
<feature type="region of interest" description="Disordered" evidence="1">
    <location>
        <begin position="1"/>
        <end position="23"/>
    </location>
</feature>
<accession>A0ABP8MCL1</accession>
<evidence type="ECO:0000313" key="3">
    <source>
        <dbReference type="EMBL" id="GAA4448451.1"/>
    </source>
</evidence>
<name>A0ABP8MCL1_9BACT</name>
<dbReference type="RefSeq" id="WP_339942164.1">
    <property type="nucleotide sequence ID" value="NZ_BAABGA010000017.1"/>
</dbReference>
<feature type="compositionally biased region" description="Polar residues" evidence="1">
    <location>
        <begin position="1"/>
        <end position="11"/>
    </location>
</feature>
<comment type="caution">
    <text evidence="3">The sequence shown here is derived from an EMBL/GenBank/DDBJ whole genome shotgun (WGS) entry which is preliminary data.</text>
</comment>
<keyword evidence="2" id="KW-1133">Transmembrane helix</keyword>
<evidence type="ECO:0000256" key="1">
    <source>
        <dbReference type="SAM" id="MobiDB-lite"/>
    </source>
</evidence>
<dbReference type="EMBL" id="BAABGA010000017">
    <property type="protein sequence ID" value="GAA4448451.1"/>
    <property type="molecule type" value="Genomic_DNA"/>
</dbReference>
<feature type="transmembrane region" description="Helical" evidence="2">
    <location>
        <begin position="65"/>
        <end position="84"/>
    </location>
</feature>
<protein>
    <recommendedName>
        <fullName evidence="5">MHYT domain-containing protein</fullName>
    </recommendedName>
</protein>
<evidence type="ECO:0000256" key="2">
    <source>
        <dbReference type="SAM" id="Phobius"/>
    </source>
</evidence>
<reference evidence="4" key="1">
    <citation type="journal article" date="2019" name="Int. J. Syst. Evol. Microbiol.">
        <title>The Global Catalogue of Microorganisms (GCM) 10K type strain sequencing project: providing services to taxonomists for standard genome sequencing and annotation.</title>
        <authorList>
            <consortium name="The Broad Institute Genomics Platform"/>
            <consortium name="The Broad Institute Genome Sequencing Center for Infectious Disease"/>
            <person name="Wu L."/>
            <person name="Ma J."/>
        </authorList>
    </citation>
    <scope>NUCLEOTIDE SEQUENCE [LARGE SCALE GENOMIC DNA]</scope>
    <source>
        <strain evidence="4">JCM 17759</strain>
    </source>
</reference>
<feature type="transmembrane region" description="Helical" evidence="2">
    <location>
        <begin position="96"/>
        <end position="117"/>
    </location>
</feature>
<proteinExistence type="predicted"/>
<keyword evidence="2" id="KW-0472">Membrane</keyword>
<keyword evidence="2" id="KW-0812">Transmembrane</keyword>